<keyword evidence="4" id="KW-1003">Cell membrane</keyword>
<evidence type="ECO:0000256" key="2">
    <source>
        <dbReference type="ARBA" id="ARBA00010637"/>
    </source>
</evidence>
<evidence type="ECO:0000256" key="1">
    <source>
        <dbReference type="ARBA" id="ARBA00004377"/>
    </source>
</evidence>
<dbReference type="InterPro" id="IPR023229">
    <property type="entry name" value="T2SS_M_periplasmic_sf"/>
</dbReference>
<comment type="similarity">
    <text evidence="2">Belongs to the GSP M family.</text>
</comment>
<dbReference type="OrthoDB" id="7630815at2"/>
<dbReference type="InterPro" id="IPR007690">
    <property type="entry name" value="T2SS_GspM"/>
</dbReference>
<dbReference type="GO" id="GO:0005886">
    <property type="term" value="C:plasma membrane"/>
    <property type="evidence" value="ECO:0007669"/>
    <property type="project" value="UniProtKB-SubCell"/>
</dbReference>
<protein>
    <submittedName>
        <fullName evidence="10">Type II secretion system protein M</fullName>
    </submittedName>
</protein>
<sequence length="167" mass="18152">MKMDMPITALRGLWTRQTPREQVLLAVCAGLILAALVWFALVSPALSYRNAMRAGFEAQVEDHMAVIAGIERYRGLQTANATQQGQDQPLRTLVANRAREAGITITRVQPLENGQLSVWAEQAPEAQLMALLVALADRDNVHASRVSLDREASGLVRAQLVLGRGGA</sequence>
<proteinExistence type="inferred from homology"/>
<dbReference type="GO" id="GO:0015627">
    <property type="term" value="C:type II protein secretion system complex"/>
    <property type="evidence" value="ECO:0007669"/>
    <property type="project" value="InterPro"/>
</dbReference>
<evidence type="ECO:0000256" key="7">
    <source>
        <dbReference type="ARBA" id="ARBA00022927"/>
    </source>
</evidence>
<evidence type="ECO:0000256" key="9">
    <source>
        <dbReference type="ARBA" id="ARBA00023136"/>
    </source>
</evidence>
<keyword evidence="11" id="KW-1185">Reference proteome</keyword>
<dbReference type="RefSeq" id="WP_135944814.1">
    <property type="nucleotide sequence ID" value="NZ_BMEI01000002.1"/>
</dbReference>
<evidence type="ECO:0000256" key="8">
    <source>
        <dbReference type="ARBA" id="ARBA00022989"/>
    </source>
</evidence>
<keyword evidence="7" id="KW-0653">Protein transport</keyword>
<evidence type="ECO:0000313" key="11">
    <source>
        <dbReference type="Proteomes" id="UP000305451"/>
    </source>
</evidence>
<evidence type="ECO:0000313" key="10">
    <source>
        <dbReference type="EMBL" id="TGY93097.1"/>
    </source>
</evidence>
<organism evidence="10 11">
    <name type="scientific">Marinicauda pacifica</name>
    <dbReference type="NCBI Taxonomy" id="1133559"/>
    <lineage>
        <taxon>Bacteria</taxon>
        <taxon>Pseudomonadati</taxon>
        <taxon>Pseudomonadota</taxon>
        <taxon>Alphaproteobacteria</taxon>
        <taxon>Maricaulales</taxon>
        <taxon>Maricaulaceae</taxon>
        <taxon>Marinicauda</taxon>
    </lineage>
</organism>
<dbReference type="Proteomes" id="UP000305451">
    <property type="component" value="Unassembled WGS sequence"/>
</dbReference>
<reference evidence="10 11" key="1">
    <citation type="journal article" date="2013" name="Int. J. Syst. Evol. Microbiol.">
        <title>Marinicauda pacifica gen. nov., sp. nov., a prosthecate alphaproteobacterium of the family Hyphomonadaceae isolated from deep seawater.</title>
        <authorList>
            <person name="Zhang X.Y."/>
            <person name="Li G.W."/>
            <person name="Wang C.S."/>
            <person name="Zhang Y.J."/>
            <person name="Xu X.W."/>
            <person name="Li H."/>
            <person name="Liu A."/>
            <person name="Liu C."/>
            <person name="Xie B.B."/>
            <person name="Qin Q.L."/>
            <person name="Xu Z."/>
            <person name="Chen X.L."/>
            <person name="Zhou B.C."/>
            <person name="Zhang Y.Z."/>
        </authorList>
    </citation>
    <scope>NUCLEOTIDE SEQUENCE [LARGE SCALE GENOMIC DNA]</scope>
    <source>
        <strain evidence="10 11">P-1 km-3</strain>
    </source>
</reference>
<evidence type="ECO:0000256" key="6">
    <source>
        <dbReference type="ARBA" id="ARBA00022692"/>
    </source>
</evidence>
<comment type="caution">
    <text evidence="10">The sequence shown here is derived from an EMBL/GenBank/DDBJ whole genome shotgun (WGS) entry which is preliminary data.</text>
</comment>
<dbReference type="GO" id="GO:0015628">
    <property type="term" value="P:protein secretion by the type II secretion system"/>
    <property type="evidence" value="ECO:0007669"/>
    <property type="project" value="InterPro"/>
</dbReference>
<gene>
    <name evidence="10" type="ORF">E5162_08525</name>
</gene>
<dbReference type="Pfam" id="PF04612">
    <property type="entry name" value="T2SSM"/>
    <property type="match status" value="1"/>
</dbReference>
<evidence type="ECO:0000256" key="4">
    <source>
        <dbReference type="ARBA" id="ARBA00022475"/>
    </source>
</evidence>
<keyword evidence="6" id="KW-0812">Transmembrane</keyword>
<keyword evidence="9" id="KW-0472">Membrane</keyword>
<keyword evidence="3" id="KW-0813">Transport</keyword>
<dbReference type="AlphaFoldDB" id="A0A4S2HAY7"/>
<comment type="subcellular location">
    <subcellularLocation>
        <location evidence="1">Cell inner membrane</location>
        <topology evidence="1">Single-pass membrane protein</topology>
    </subcellularLocation>
</comment>
<name>A0A4S2HAY7_9PROT</name>
<accession>A0A4S2HAY7</accession>
<evidence type="ECO:0000256" key="3">
    <source>
        <dbReference type="ARBA" id="ARBA00022448"/>
    </source>
</evidence>
<keyword evidence="5" id="KW-0997">Cell inner membrane</keyword>
<dbReference type="SUPFAM" id="SSF103054">
    <property type="entry name" value="General secretion pathway protein M, EpsM"/>
    <property type="match status" value="1"/>
</dbReference>
<keyword evidence="8" id="KW-1133">Transmembrane helix</keyword>
<dbReference type="Gene3D" id="3.30.1360.100">
    <property type="entry name" value="General secretion pathway protein M, EpsM"/>
    <property type="match status" value="1"/>
</dbReference>
<dbReference type="EMBL" id="SRXV01000002">
    <property type="protein sequence ID" value="TGY93097.1"/>
    <property type="molecule type" value="Genomic_DNA"/>
</dbReference>
<evidence type="ECO:0000256" key="5">
    <source>
        <dbReference type="ARBA" id="ARBA00022519"/>
    </source>
</evidence>